<dbReference type="HOGENOM" id="CLU_2843442_0_0_9"/>
<organism evidence="1 2">
    <name type="scientific">Flavonifractor plautii ATCC 29863</name>
    <dbReference type="NCBI Taxonomy" id="411475"/>
    <lineage>
        <taxon>Bacteria</taxon>
        <taxon>Bacillati</taxon>
        <taxon>Bacillota</taxon>
        <taxon>Clostridia</taxon>
        <taxon>Eubacteriales</taxon>
        <taxon>Oscillospiraceae</taxon>
        <taxon>Flavonifractor</taxon>
    </lineage>
</organism>
<comment type="caution">
    <text evidence="1">The sequence shown here is derived from an EMBL/GenBank/DDBJ whole genome shotgun (WGS) entry which is preliminary data.</text>
</comment>
<dbReference type="EMBL" id="AGCK01000111">
    <property type="protein sequence ID" value="EHM52398.1"/>
    <property type="molecule type" value="Genomic_DNA"/>
</dbReference>
<accession>G9YPS6</accession>
<evidence type="ECO:0000313" key="1">
    <source>
        <dbReference type="EMBL" id="EHM52398.1"/>
    </source>
</evidence>
<dbReference type="AlphaFoldDB" id="G9YPS6"/>
<dbReference type="Proteomes" id="UP000004459">
    <property type="component" value="Unassembled WGS sequence"/>
</dbReference>
<protein>
    <submittedName>
        <fullName evidence="1">Uncharacterized protein</fullName>
    </submittedName>
</protein>
<name>G9YPS6_FLAPL</name>
<reference evidence="1 2" key="1">
    <citation type="submission" date="2011-08" db="EMBL/GenBank/DDBJ databases">
        <authorList>
            <person name="Weinstock G."/>
            <person name="Sodergren E."/>
            <person name="Clifton S."/>
            <person name="Fulton L."/>
            <person name="Fulton B."/>
            <person name="Courtney L."/>
            <person name="Fronick C."/>
            <person name="Harrison M."/>
            <person name="Strong C."/>
            <person name="Farmer C."/>
            <person name="Delahaunty K."/>
            <person name="Markovic C."/>
            <person name="Hall O."/>
            <person name="Minx P."/>
            <person name="Tomlinson C."/>
            <person name="Mitreva M."/>
            <person name="Hou S."/>
            <person name="Chen J."/>
            <person name="Wollam A."/>
            <person name="Pepin K.H."/>
            <person name="Johnson M."/>
            <person name="Bhonagiri V."/>
            <person name="Zhang X."/>
            <person name="Suruliraj S."/>
            <person name="Warren W."/>
            <person name="Chinwalla A."/>
            <person name="Mardis E.R."/>
            <person name="Wilson R.K."/>
        </authorList>
    </citation>
    <scope>NUCLEOTIDE SEQUENCE [LARGE SCALE GENOMIC DNA]</scope>
    <source>
        <strain evidence="1 2">ATCC 29863</strain>
    </source>
</reference>
<sequence>MPIRRLIRFTLYPLSEFVPYIIYQNLIFYNPKAAKYRMFRSRKESPSDSEMLLTNNIIQNIILVK</sequence>
<evidence type="ECO:0000313" key="2">
    <source>
        <dbReference type="Proteomes" id="UP000004459"/>
    </source>
</evidence>
<proteinExistence type="predicted"/>
<gene>
    <name evidence="1" type="ORF">HMPREF0372_01516</name>
</gene>